<evidence type="ECO:0000256" key="3">
    <source>
        <dbReference type="RuleBase" id="RU004466"/>
    </source>
</evidence>
<dbReference type="InterPro" id="IPR000092">
    <property type="entry name" value="Polyprenyl_synt"/>
</dbReference>
<evidence type="ECO:0000313" key="5">
    <source>
        <dbReference type="EMBL" id="THD26169.1"/>
    </source>
</evidence>
<dbReference type="InterPro" id="IPR033749">
    <property type="entry name" value="Polyprenyl_synt_CS"/>
</dbReference>
<dbReference type="GO" id="GO:0046872">
    <property type="term" value="F:metal ion binding"/>
    <property type="evidence" value="ECO:0007669"/>
    <property type="project" value="UniProtKB-KW"/>
</dbReference>
<feature type="region of interest" description="Disordered" evidence="4">
    <location>
        <begin position="312"/>
        <end position="352"/>
    </location>
</feature>
<reference evidence="5" key="1">
    <citation type="submission" date="2019-03" db="EMBL/GenBank/DDBJ databases">
        <title>Improved annotation for the trematode Fasciola hepatica.</title>
        <authorList>
            <person name="Choi Y.-J."/>
            <person name="Martin J."/>
            <person name="Mitreva M."/>
        </authorList>
    </citation>
    <scope>NUCLEOTIDE SEQUENCE [LARGE SCALE GENOMIC DNA]</scope>
</reference>
<keyword evidence="6" id="KW-1185">Reference proteome</keyword>
<dbReference type="Proteomes" id="UP000230066">
    <property type="component" value="Unassembled WGS sequence"/>
</dbReference>
<feature type="compositionally biased region" description="Low complexity" evidence="4">
    <location>
        <begin position="341"/>
        <end position="352"/>
    </location>
</feature>
<sequence>MDSNQKPLSHEVTDDFLLEPYGYLANNMGKELRRELIVAFNHWLDVPPPKLYIINEVIRMLHNASLIIDDIEDGSAVRRGKPAAHCVFGAPLSINSANFVYFLALQKVLELHHPEAVSIFTEQMIELHRGQGMDIFWRHSSHCPTESEYRTMAVRKTGGLFGLAVRLMQLFSDNKANFKPLVDTLGLLFQIRDDYANMVDTSQYHKSKTYADDLTEGKFSFPIVQAIRSHPKDNQVMSIVCQHTTDSFLKRYCVQHMAELGALDRTVEAMAELECQCLDLIREHNGNVHLSEFVHGLARLYRTPDKQLRRHTPSEFDLKSSQKCTNSNSHDSAPESSFATNSNSSHNNLMHS</sequence>
<dbReference type="PROSITE" id="PS00723">
    <property type="entry name" value="POLYPRENYL_SYNTHASE_1"/>
    <property type="match status" value="1"/>
</dbReference>
<keyword evidence="3" id="KW-0808">Transferase</keyword>
<proteinExistence type="inferred from homology"/>
<dbReference type="GO" id="GO:0004659">
    <property type="term" value="F:prenyltransferase activity"/>
    <property type="evidence" value="ECO:0007669"/>
    <property type="project" value="InterPro"/>
</dbReference>
<dbReference type="PANTHER" id="PTHR12001:SF44">
    <property type="entry name" value="GERANYLGERANYL PYROPHOSPHATE SYNTHASE"/>
    <property type="match status" value="1"/>
</dbReference>
<dbReference type="SUPFAM" id="SSF48576">
    <property type="entry name" value="Terpenoid synthases"/>
    <property type="match status" value="1"/>
</dbReference>
<dbReference type="PROSITE" id="PS00444">
    <property type="entry name" value="POLYPRENYL_SYNTHASE_2"/>
    <property type="match status" value="1"/>
</dbReference>
<dbReference type="CDD" id="cd00685">
    <property type="entry name" value="Trans_IPPS_HT"/>
    <property type="match status" value="1"/>
</dbReference>
<keyword evidence="1" id="KW-0479">Metal-binding</keyword>
<comment type="caution">
    <text evidence="5">The sequence shown here is derived from an EMBL/GenBank/DDBJ whole genome shotgun (WGS) entry which is preliminary data.</text>
</comment>
<accession>A0A4E0RC09</accession>
<evidence type="ECO:0000313" key="6">
    <source>
        <dbReference type="Proteomes" id="UP000230066"/>
    </source>
</evidence>
<comment type="similarity">
    <text evidence="3">Belongs to the FPP/GGPP synthase family.</text>
</comment>
<protein>
    <submittedName>
        <fullName evidence="5">Geranylgeranyl diphosphate synthase type III</fullName>
    </submittedName>
</protein>
<feature type="compositionally biased region" description="Polar residues" evidence="4">
    <location>
        <begin position="321"/>
        <end position="340"/>
    </location>
</feature>
<gene>
    <name evidence="5" type="ORF">D915_002875</name>
</gene>
<dbReference type="AlphaFoldDB" id="A0A4E0RC09"/>
<dbReference type="GO" id="GO:0008299">
    <property type="term" value="P:isoprenoid biosynthetic process"/>
    <property type="evidence" value="ECO:0007669"/>
    <property type="project" value="InterPro"/>
</dbReference>
<dbReference type="PANTHER" id="PTHR12001">
    <property type="entry name" value="GERANYLGERANYL PYROPHOSPHATE SYNTHASE"/>
    <property type="match status" value="1"/>
</dbReference>
<dbReference type="Gene3D" id="1.10.600.10">
    <property type="entry name" value="Farnesyl Diphosphate Synthase"/>
    <property type="match status" value="1"/>
</dbReference>
<evidence type="ECO:0000256" key="4">
    <source>
        <dbReference type="SAM" id="MobiDB-lite"/>
    </source>
</evidence>
<dbReference type="InterPro" id="IPR008949">
    <property type="entry name" value="Isoprenoid_synthase_dom_sf"/>
</dbReference>
<dbReference type="EMBL" id="JXXN02000839">
    <property type="protein sequence ID" value="THD26169.1"/>
    <property type="molecule type" value="Genomic_DNA"/>
</dbReference>
<keyword evidence="2" id="KW-0460">Magnesium</keyword>
<dbReference type="Pfam" id="PF00348">
    <property type="entry name" value="polyprenyl_synt"/>
    <property type="match status" value="1"/>
</dbReference>
<dbReference type="SFLD" id="SFLDS00005">
    <property type="entry name" value="Isoprenoid_Synthase_Type_I"/>
    <property type="match status" value="1"/>
</dbReference>
<evidence type="ECO:0000256" key="1">
    <source>
        <dbReference type="ARBA" id="ARBA00022723"/>
    </source>
</evidence>
<name>A0A4E0RC09_FASHE</name>
<evidence type="ECO:0000256" key="2">
    <source>
        <dbReference type="ARBA" id="ARBA00022842"/>
    </source>
</evidence>
<organism evidence="5 6">
    <name type="scientific">Fasciola hepatica</name>
    <name type="common">Liver fluke</name>
    <dbReference type="NCBI Taxonomy" id="6192"/>
    <lineage>
        <taxon>Eukaryota</taxon>
        <taxon>Metazoa</taxon>
        <taxon>Spiralia</taxon>
        <taxon>Lophotrochozoa</taxon>
        <taxon>Platyhelminthes</taxon>
        <taxon>Trematoda</taxon>
        <taxon>Digenea</taxon>
        <taxon>Plagiorchiida</taxon>
        <taxon>Echinostomata</taxon>
        <taxon>Echinostomatoidea</taxon>
        <taxon>Fasciolidae</taxon>
        <taxon>Fasciola</taxon>
    </lineage>
</organism>